<dbReference type="Gene3D" id="3.40.50.2000">
    <property type="entry name" value="Glycogen Phosphorylase B"/>
    <property type="match status" value="2"/>
</dbReference>
<sequence>MPETVFLAANNGDLGGGEQMLLRTAAAVRDLDREAVVVAPATPGDVVAAARAEGLEAVAVPGEGRRGYLRGLRRWDRTRDGLLWCHGLVPALATAGHRRRVVHLHQLPRSRAQWAALAVARRGALTVLTPSHTLSRGIVGSRALPNWTDDPPAAPRPVRADGLRVGFLGRLSTDKGLDVLADAVLARPTATLRVAGDDRWVAQADLEPVRRSLAALGERATILGHVTPADLFRSVDVAVFPSRVPESFGLVVAEAMAAGVPFVVSDAGALPEVAGPDHPWVSPAGDVAALAAIIEAIDQSGPGEISKITTAARLRWDTEYSPAAGRERVRRLLEEVGSR</sequence>
<accession>A0A2R7YYU2</accession>
<evidence type="ECO:0000313" key="1">
    <source>
        <dbReference type="EMBL" id="PUA81521.1"/>
    </source>
</evidence>
<name>A0A2R7YYU2_9ACTN</name>
<gene>
    <name evidence="1" type="ORF">C7S10_05420</name>
</gene>
<keyword evidence="2" id="KW-1185">Reference proteome</keyword>
<proteinExistence type="predicted"/>
<comment type="caution">
    <text evidence="1">The sequence shown here is derived from an EMBL/GenBank/DDBJ whole genome shotgun (WGS) entry which is preliminary data.</text>
</comment>
<evidence type="ECO:0000313" key="2">
    <source>
        <dbReference type="Proteomes" id="UP000244867"/>
    </source>
</evidence>
<organism evidence="1 2">
    <name type="scientific">Nocardioides currus</name>
    <dbReference type="NCBI Taxonomy" id="2133958"/>
    <lineage>
        <taxon>Bacteria</taxon>
        <taxon>Bacillati</taxon>
        <taxon>Actinomycetota</taxon>
        <taxon>Actinomycetes</taxon>
        <taxon>Propionibacteriales</taxon>
        <taxon>Nocardioidaceae</taxon>
        <taxon>Nocardioides</taxon>
    </lineage>
</organism>
<dbReference type="AlphaFoldDB" id="A0A2R7YYU2"/>
<dbReference type="EMBL" id="PYXZ01000002">
    <property type="protein sequence ID" value="PUA81521.1"/>
    <property type="molecule type" value="Genomic_DNA"/>
</dbReference>
<dbReference type="PANTHER" id="PTHR45947:SF13">
    <property type="entry name" value="TRANSFERASE"/>
    <property type="match status" value="1"/>
</dbReference>
<dbReference type="SUPFAM" id="SSF53756">
    <property type="entry name" value="UDP-Glycosyltransferase/glycogen phosphorylase"/>
    <property type="match status" value="1"/>
</dbReference>
<keyword evidence="1" id="KW-0808">Transferase</keyword>
<dbReference type="InterPro" id="IPR050194">
    <property type="entry name" value="Glycosyltransferase_grp1"/>
</dbReference>
<dbReference type="Pfam" id="PF13692">
    <property type="entry name" value="Glyco_trans_1_4"/>
    <property type="match status" value="1"/>
</dbReference>
<reference evidence="1 2" key="1">
    <citation type="submission" date="2018-03" db="EMBL/GenBank/DDBJ databases">
        <authorList>
            <person name="Keele B.F."/>
        </authorList>
    </citation>
    <scope>NUCLEOTIDE SEQUENCE [LARGE SCALE GENOMIC DNA]</scope>
    <source>
        <strain evidence="1 2">IB-3</strain>
    </source>
</reference>
<dbReference type="GO" id="GO:0016757">
    <property type="term" value="F:glycosyltransferase activity"/>
    <property type="evidence" value="ECO:0007669"/>
    <property type="project" value="TreeGrafter"/>
</dbReference>
<dbReference type="RefSeq" id="WP_108343413.1">
    <property type="nucleotide sequence ID" value="NZ_PYXZ01000002.1"/>
</dbReference>
<dbReference type="Proteomes" id="UP000244867">
    <property type="component" value="Unassembled WGS sequence"/>
</dbReference>
<protein>
    <submittedName>
        <fullName evidence="1">Glycosyl transferase family 1</fullName>
    </submittedName>
</protein>
<dbReference type="OrthoDB" id="6286688at2"/>
<dbReference type="PANTHER" id="PTHR45947">
    <property type="entry name" value="SULFOQUINOVOSYL TRANSFERASE SQD2"/>
    <property type="match status" value="1"/>
</dbReference>